<sequence>MASNLGCVRIVLLELLYACRLHVYKKRHGRLVSKTSCCMFESNFVIGKSTKIAVKIEEMTNFSRFIQK</sequence>
<gene>
    <name evidence="1" type="ORF">L6452_01675</name>
</gene>
<dbReference type="Proteomes" id="UP001055879">
    <property type="component" value="Linkage Group LG01"/>
</dbReference>
<evidence type="ECO:0000313" key="2">
    <source>
        <dbReference type="Proteomes" id="UP001055879"/>
    </source>
</evidence>
<reference evidence="2" key="1">
    <citation type="journal article" date="2022" name="Mol. Ecol. Resour.">
        <title>The genomes of chicory, endive, great burdock and yacon provide insights into Asteraceae palaeo-polyploidization history and plant inulin production.</title>
        <authorList>
            <person name="Fan W."/>
            <person name="Wang S."/>
            <person name="Wang H."/>
            <person name="Wang A."/>
            <person name="Jiang F."/>
            <person name="Liu H."/>
            <person name="Zhao H."/>
            <person name="Xu D."/>
            <person name="Zhang Y."/>
        </authorList>
    </citation>
    <scope>NUCLEOTIDE SEQUENCE [LARGE SCALE GENOMIC DNA]</scope>
    <source>
        <strain evidence="2">cv. Niubang</strain>
    </source>
</reference>
<keyword evidence="2" id="KW-1185">Reference proteome</keyword>
<evidence type="ECO:0000313" key="1">
    <source>
        <dbReference type="EMBL" id="KAI3770539.1"/>
    </source>
</evidence>
<reference evidence="1 2" key="2">
    <citation type="journal article" date="2022" name="Mol. Ecol. Resour.">
        <title>The genomes of chicory, endive, great burdock and yacon provide insights into Asteraceae paleo-polyploidization history and plant inulin production.</title>
        <authorList>
            <person name="Fan W."/>
            <person name="Wang S."/>
            <person name="Wang H."/>
            <person name="Wang A."/>
            <person name="Jiang F."/>
            <person name="Liu H."/>
            <person name="Zhao H."/>
            <person name="Xu D."/>
            <person name="Zhang Y."/>
        </authorList>
    </citation>
    <scope>NUCLEOTIDE SEQUENCE [LARGE SCALE GENOMIC DNA]</scope>
    <source>
        <strain evidence="2">cv. Niubang</strain>
    </source>
</reference>
<protein>
    <submittedName>
        <fullName evidence="1">Uncharacterized protein</fullName>
    </submittedName>
</protein>
<name>A0ACB9FHE7_ARCLA</name>
<comment type="caution">
    <text evidence="1">The sequence shown here is derived from an EMBL/GenBank/DDBJ whole genome shotgun (WGS) entry which is preliminary data.</text>
</comment>
<organism evidence="1 2">
    <name type="scientific">Arctium lappa</name>
    <name type="common">Greater burdock</name>
    <name type="synonym">Lappa major</name>
    <dbReference type="NCBI Taxonomy" id="4217"/>
    <lineage>
        <taxon>Eukaryota</taxon>
        <taxon>Viridiplantae</taxon>
        <taxon>Streptophyta</taxon>
        <taxon>Embryophyta</taxon>
        <taxon>Tracheophyta</taxon>
        <taxon>Spermatophyta</taxon>
        <taxon>Magnoliopsida</taxon>
        <taxon>eudicotyledons</taxon>
        <taxon>Gunneridae</taxon>
        <taxon>Pentapetalae</taxon>
        <taxon>asterids</taxon>
        <taxon>campanulids</taxon>
        <taxon>Asterales</taxon>
        <taxon>Asteraceae</taxon>
        <taxon>Carduoideae</taxon>
        <taxon>Cardueae</taxon>
        <taxon>Arctiinae</taxon>
        <taxon>Arctium</taxon>
    </lineage>
</organism>
<accession>A0ACB9FHE7</accession>
<dbReference type="EMBL" id="CM042047">
    <property type="protein sequence ID" value="KAI3770539.1"/>
    <property type="molecule type" value="Genomic_DNA"/>
</dbReference>
<proteinExistence type="predicted"/>